<keyword evidence="7" id="KW-1185">Reference proteome</keyword>
<feature type="region of interest" description="Disordered" evidence="3">
    <location>
        <begin position="355"/>
        <end position="388"/>
    </location>
</feature>
<dbReference type="Gene3D" id="1.20.80.10">
    <property type="match status" value="1"/>
</dbReference>
<dbReference type="InterPro" id="IPR014352">
    <property type="entry name" value="FERM/acyl-CoA-bd_prot_sf"/>
</dbReference>
<feature type="compositionally biased region" description="Polar residues" evidence="3">
    <location>
        <begin position="355"/>
        <end position="368"/>
    </location>
</feature>
<evidence type="ECO:0000256" key="1">
    <source>
        <dbReference type="ARBA" id="ARBA00023121"/>
    </source>
</evidence>
<feature type="domain" description="ACB" evidence="5">
    <location>
        <begin position="7"/>
        <end position="112"/>
    </location>
</feature>
<dbReference type="PROSITE" id="PS51228">
    <property type="entry name" value="ACB_2"/>
    <property type="match status" value="1"/>
</dbReference>
<feature type="region of interest" description="Disordered" evidence="3">
    <location>
        <begin position="138"/>
        <end position="252"/>
    </location>
</feature>
<name>A0AAW0E5W0_9AGAR</name>
<reference evidence="6 7" key="1">
    <citation type="submission" date="2024-01" db="EMBL/GenBank/DDBJ databases">
        <title>A draft genome for a cacao thread blight-causing isolate of Paramarasmius palmivorus.</title>
        <authorList>
            <person name="Baruah I.K."/>
            <person name="Bukari Y."/>
            <person name="Amoako-Attah I."/>
            <person name="Meinhardt L.W."/>
            <person name="Bailey B.A."/>
            <person name="Cohen S.P."/>
        </authorList>
    </citation>
    <scope>NUCLEOTIDE SEQUENCE [LARGE SCALE GENOMIC DNA]</scope>
    <source>
        <strain evidence="6 7">GH-12</strain>
    </source>
</reference>
<dbReference type="GO" id="GO:0006631">
    <property type="term" value="P:fatty acid metabolic process"/>
    <property type="evidence" value="ECO:0007669"/>
    <property type="project" value="TreeGrafter"/>
</dbReference>
<feature type="coiled-coil region" evidence="2">
    <location>
        <begin position="327"/>
        <end position="354"/>
    </location>
</feature>
<keyword evidence="4" id="KW-1133">Transmembrane helix</keyword>
<dbReference type="InterPro" id="IPR035984">
    <property type="entry name" value="Acyl-CoA-binding_sf"/>
</dbReference>
<dbReference type="PRINTS" id="PR00689">
    <property type="entry name" value="ACOABINDINGP"/>
</dbReference>
<dbReference type="Proteomes" id="UP001383192">
    <property type="component" value="Unassembled WGS sequence"/>
</dbReference>
<dbReference type="PANTHER" id="PTHR23310">
    <property type="entry name" value="ACYL-COA-BINDING PROTEIN, ACBP"/>
    <property type="match status" value="1"/>
</dbReference>
<dbReference type="InterPro" id="IPR000582">
    <property type="entry name" value="Acyl-CoA-binding_protein"/>
</dbReference>
<organism evidence="6 7">
    <name type="scientific">Paramarasmius palmivorus</name>
    <dbReference type="NCBI Taxonomy" id="297713"/>
    <lineage>
        <taxon>Eukaryota</taxon>
        <taxon>Fungi</taxon>
        <taxon>Dikarya</taxon>
        <taxon>Basidiomycota</taxon>
        <taxon>Agaricomycotina</taxon>
        <taxon>Agaricomycetes</taxon>
        <taxon>Agaricomycetidae</taxon>
        <taxon>Agaricales</taxon>
        <taxon>Marasmiineae</taxon>
        <taxon>Marasmiaceae</taxon>
        <taxon>Paramarasmius</taxon>
    </lineage>
</organism>
<keyword evidence="4" id="KW-0812">Transmembrane</keyword>
<evidence type="ECO:0000313" key="6">
    <source>
        <dbReference type="EMBL" id="KAK7060275.1"/>
    </source>
</evidence>
<dbReference type="SUPFAM" id="SSF47027">
    <property type="entry name" value="Acyl-CoA binding protein"/>
    <property type="match status" value="1"/>
</dbReference>
<comment type="caution">
    <text evidence="6">The sequence shown here is derived from an EMBL/GenBank/DDBJ whole genome shotgun (WGS) entry which is preliminary data.</text>
</comment>
<evidence type="ECO:0000259" key="5">
    <source>
        <dbReference type="PROSITE" id="PS51228"/>
    </source>
</evidence>
<evidence type="ECO:0000256" key="2">
    <source>
        <dbReference type="SAM" id="Coils"/>
    </source>
</evidence>
<dbReference type="PANTHER" id="PTHR23310:SF133">
    <property type="entry name" value="COA BINDING PROTEIN, PUTATIVE (AFU_ORTHOLOGUE AFUA_1G12300)-RELATED"/>
    <property type="match status" value="1"/>
</dbReference>
<keyword evidence="4" id="KW-0472">Membrane</keyword>
<keyword evidence="1" id="KW-0446">Lipid-binding</keyword>
<feature type="compositionally biased region" description="Polar residues" evidence="3">
    <location>
        <begin position="218"/>
        <end position="235"/>
    </location>
</feature>
<accession>A0AAW0E5W0</accession>
<keyword evidence="2" id="KW-0175">Coiled coil</keyword>
<feature type="compositionally biased region" description="Low complexity" evidence="3">
    <location>
        <begin position="138"/>
        <end position="149"/>
    </location>
</feature>
<evidence type="ECO:0000256" key="3">
    <source>
        <dbReference type="SAM" id="MobiDB-lite"/>
    </source>
</evidence>
<dbReference type="AlphaFoldDB" id="A0AAW0E5W0"/>
<sequence>MSSKHLIDAQFDRAVEIVQGLPKTGPIQTDYEEKLTMYSLYKQATVGNVKTPRPGMWDMLGRAKWHVLSPFSSSSLFTSHRDAWNKHKDLDPYEAKWLYVEALLKVLRKYSDKTIAKNLVQELESYNGDPSHIVMSRTLSSTQSDSSSESDAEEAHGYPGHLSQAQVQPQLQPQTRGQAEISSEEEDDEDDDEDDEGDDQANPLPPQQLLPATENRPHSSLSLSSHQTNTQTQRYRTPLAMSPPPSHSFSAPVTQSFAIPMGVPNTQPLPGFETPSAFAPTSASVSASTFTYPESTSASSPNPMYGPQAYRPQPVPINMGVIRPASSIALERALEHMQAQLAAFNERLEVLESRTLSRSGSGQGTPRTHSFHNRNNSNSNSGINWDPSSNHGDSDMDLGLWSLVVNPVLNLIYPIPNPNGNSPWRIILRRLFLDASFLVCVLGLLRLLWKRSGVRRREVLMALGVLWRALVGRRERLLVDRGV</sequence>
<protein>
    <recommendedName>
        <fullName evidence="5">ACB domain-containing protein</fullName>
    </recommendedName>
</protein>
<dbReference type="GO" id="GO:0000062">
    <property type="term" value="F:fatty-acyl-CoA binding"/>
    <property type="evidence" value="ECO:0007669"/>
    <property type="project" value="InterPro"/>
</dbReference>
<feature type="compositionally biased region" description="Acidic residues" evidence="3">
    <location>
        <begin position="182"/>
        <end position="199"/>
    </location>
</feature>
<dbReference type="Pfam" id="PF00887">
    <property type="entry name" value="ACBP"/>
    <property type="match status" value="1"/>
</dbReference>
<evidence type="ECO:0000256" key="4">
    <source>
        <dbReference type="SAM" id="Phobius"/>
    </source>
</evidence>
<evidence type="ECO:0000313" key="7">
    <source>
        <dbReference type="Proteomes" id="UP001383192"/>
    </source>
</evidence>
<feature type="transmembrane region" description="Helical" evidence="4">
    <location>
        <begin position="431"/>
        <end position="449"/>
    </location>
</feature>
<gene>
    <name evidence="6" type="ORF">VNI00_001040</name>
</gene>
<proteinExistence type="predicted"/>
<feature type="compositionally biased region" description="Low complexity" evidence="3">
    <location>
        <begin position="164"/>
        <end position="178"/>
    </location>
</feature>
<dbReference type="EMBL" id="JAYKXP010000003">
    <property type="protein sequence ID" value="KAK7060275.1"/>
    <property type="molecule type" value="Genomic_DNA"/>
</dbReference>